<organism evidence="1 2">
    <name type="scientific">Rhizobium mulingense</name>
    <dbReference type="NCBI Taxonomy" id="3031128"/>
    <lineage>
        <taxon>Bacteria</taxon>
        <taxon>Pseudomonadati</taxon>
        <taxon>Pseudomonadota</taxon>
        <taxon>Alphaproteobacteria</taxon>
        <taxon>Hyphomicrobiales</taxon>
        <taxon>Rhizobiaceae</taxon>
        <taxon>Rhizobium/Agrobacterium group</taxon>
        <taxon>Rhizobium</taxon>
    </lineage>
</organism>
<proteinExistence type="predicted"/>
<gene>
    <name evidence="1" type="ORF">U8465_00840</name>
</gene>
<dbReference type="Proteomes" id="UP001304050">
    <property type="component" value="Unassembled WGS sequence"/>
</dbReference>
<dbReference type="EMBL" id="JAYESG010000001">
    <property type="protein sequence ID" value="MEA3515710.1"/>
    <property type="molecule type" value="Genomic_DNA"/>
</dbReference>
<protein>
    <submittedName>
        <fullName evidence="1">Uncharacterized protein</fullName>
    </submittedName>
</protein>
<sequence>MMFHHVVSFAGHIHRITSTLEENSGKQVVVPKQSAGGLAGYGLGSFVAMVSAGSRIAAPASPHGTDLRAAEDRRQGLWFPSLCLGNRGGLRLLVIAQPE</sequence>
<evidence type="ECO:0000313" key="2">
    <source>
        <dbReference type="Proteomes" id="UP001304050"/>
    </source>
</evidence>
<evidence type="ECO:0000313" key="1">
    <source>
        <dbReference type="EMBL" id="MEA3515710.1"/>
    </source>
</evidence>
<reference evidence="1" key="1">
    <citation type="submission" date="2023-12" db="EMBL/GenBank/DDBJ databases">
        <title>Diversity of Rhizobium in root nodule of phaseolus vulgaris.</title>
        <authorList>
            <person name="Wang H."/>
        </authorList>
    </citation>
    <scope>NUCLEOTIDE SEQUENCE</scope>
    <source>
        <strain evidence="1">MJ31</strain>
    </source>
</reference>
<comment type="caution">
    <text evidence="1">The sequence shown here is derived from an EMBL/GenBank/DDBJ whole genome shotgun (WGS) entry which is preliminary data.</text>
</comment>
<keyword evidence="2" id="KW-1185">Reference proteome</keyword>
<accession>A0ACC6MQT4</accession>
<name>A0ACC6MQT4_9HYPH</name>